<evidence type="ECO:0000259" key="1">
    <source>
        <dbReference type="Pfam" id="PF14344"/>
    </source>
</evidence>
<feature type="domain" description="DUF4397" evidence="1">
    <location>
        <begin position="140"/>
        <end position="200"/>
    </location>
</feature>
<dbReference type="AlphaFoldDB" id="A0A1M6RCJ4"/>
<proteinExistence type="predicted"/>
<reference evidence="2 3" key="1">
    <citation type="submission" date="2016-11" db="EMBL/GenBank/DDBJ databases">
        <authorList>
            <person name="Jaros S."/>
            <person name="Januszkiewicz K."/>
            <person name="Wedrychowicz H."/>
        </authorList>
    </citation>
    <scope>NUCLEOTIDE SEQUENCE [LARGE SCALE GENOMIC DNA]</scope>
    <source>
        <strain evidence="2 3">DSM 15212</strain>
    </source>
</reference>
<dbReference type="RefSeq" id="WP_073151610.1">
    <property type="nucleotide sequence ID" value="NZ_FRAG01000044.1"/>
</dbReference>
<dbReference type="OrthoDB" id="9783299at2"/>
<dbReference type="EMBL" id="FRAG01000044">
    <property type="protein sequence ID" value="SHK30068.1"/>
    <property type="molecule type" value="Genomic_DNA"/>
</dbReference>
<protein>
    <recommendedName>
        <fullName evidence="1">DUF4397 domain-containing protein</fullName>
    </recommendedName>
</protein>
<organism evidence="2 3">
    <name type="scientific">Paramaledivibacter caminithermalis (strain DSM 15212 / CIP 107654 / DViRD3)</name>
    <name type="common">Clostridium caminithermale</name>
    <dbReference type="NCBI Taxonomy" id="1121301"/>
    <lineage>
        <taxon>Bacteria</taxon>
        <taxon>Bacillati</taxon>
        <taxon>Bacillota</taxon>
        <taxon>Clostridia</taxon>
        <taxon>Peptostreptococcales</taxon>
        <taxon>Caminicellaceae</taxon>
        <taxon>Paramaledivibacter</taxon>
    </lineage>
</organism>
<sequence length="215" mass="23987">MLYSPYAMSINVIGAYRGTTPNSFIRLFHASPNVSAVDIYEDGNLIVENLVYKDFTQYIPIAPGKYNINIYPTGETTNPVLNEDLYILQGTAFNVAVIGKLSNMSLYYILEPYTAQNFGRPCIRFVHLSPDAPVVDISFSDGRKVFRNVGYKDITDYICVPPGTYTFGIRSVGSNDVILAISNLQLKPNNYYTIYSTGLVEDIPSLEVVPVLEPR</sequence>
<evidence type="ECO:0000313" key="2">
    <source>
        <dbReference type="EMBL" id="SHK30068.1"/>
    </source>
</evidence>
<dbReference type="STRING" id="1121301.SAMN02745912_02913"/>
<dbReference type="Pfam" id="PF14344">
    <property type="entry name" value="DUF4397"/>
    <property type="match status" value="2"/>
</dbReference>
<evidence type="ECO:0000313" key="3">
    <source>
        <dbReference type="Proteomes" id="UP000184465"/>
    </source>
</evidence>
<gene>
    <name evidence="2" type="ORF">SAMN02745912_02913</name>
</gene>
<dbReference type="Proteomes" id="UP000184465">
    <property type="component" value="Unassembled WGS sequence"/>
</dbReference>
<accession>A0A1M6RCJ4</accession>
<dbReference type="InterPro" id="IPR025510">
    <property type="entry name" value="DUF4397"/>
</dbReference>
<keyword evidence="3" id="KW-1185">Reference proteome</keyword>
<name>A0A1M6RCJ4_PARC5</name>
<feature type="domain" description="DUF4397" evidence="1">
    <location>
        <begin position="23"/>
        <end position="137"/>
    </location>
</feature>